<name>A0A090L0K6_STRRB</name>
<protein>
    <submittedName>
        <fullName evidence="3 5">Reeler domain-containing protein</fullName>
    </submittedName>
</protein>
<dbReference type="PANTHER" id="PTHR45828:SF42">
    <property type="entry name" value="DEFENSE PROTEIN L(2)34FC"/>
    <property type="match status" value="1"/>
</dbReference>
<dbReference type="GO" id="GO:0016020">
    <property type="term" value="C:membrane"/>
    <property type="evidence" value="ECO:0007669"/>
    <property type="project" value="TreeGrafter"/>
</dbReference>
<dbReference type="RefSeq" id="XP_024502502.1">
    <property type="nucleotide sequence ID" value="XM_024648534.1"/>
</dbReference>
<dbReference type="InterPro" id="IPR002861">
    <property type="entry name" value="Reeler_dom"/>
</dbReference>
<dbReference type="InterPro" id="IPR042307">
    <property type="entry name" value="Reeler_sf"/>
</dbReference>
<dbReference type="CTD" id="36375665"/>
<keyword evidence="1" id="KW-0732">Signal</keyword>
<proteinExistence type="predicted"/>
<feature type="domain" description="Reelin" evidence="2">
    <location>
        <begin position="10"/>
        <end position="191"/>
    </location>
</feature>
<evidence type="ECO:0000313" key="4">
    <source>
        <dbReference type="Proteomes" id="UP000035682"/>
    </source>
</evidence>
<gene>
    <name evidence="3 5 6" type="ORF">SRAE_1000156300</name>
</gene>
<dbReference type="WormBase" id="SRAE_1000156300">
    <property type="protein sequence ID" value="SRP09060"/>
    <property type="gene ID" value="WBGene00258170"/>
</dbReference>
<dbReference type="Proteomes" id="UP000035682">
    <property type="component" value="Unplaced"/>
</dbReference>
<evidence type="ECO:0000313" key="5">
    <source>
        <dbReference type="WBParaSite" id="SRAE_1000156300.1"/>
    </source>
</evidence>
<dbReference type="PANTHER" id="PTHR45828">
    <property type="entry name" value="CYTOCHROME B561/FERRIC REDUCTASE TRANSMEMBRANE"/>
    <property type="match status" value="1"/>
</dbReference>
<reference evidence="5" key="2">
    <citation type="submission" date="2020-12" db="UniProtKB">
        <authorList>
            <consortium name="WormBaseParasite"/>
        </authorList>
    </citation>
    <scope>IDENTIFICATION</scope>
</reference>
<dbReference type="OrthoDB" id="6418377at2759"/>
<evidence type="ECO:0000313" key="6">
    <source>
        <dbReference type="WormBase" id="SRAE_1000156300"/>
    </source>
</evidence>
<evidence type="ECO:0000313" key="3">
    <source>
        <dbReference type="EMBL" id="CEF63300.1"/>
    </source>
</evidence>
<evidence type="ECO:0000259" key="2">
    <source>
        <dbReference type="PROSITE" id="PS51019"/>
    </source>
</evidence>
<dbReference type="CDD" id="cd08544">
    <property type="entry name" value="Reeler"/>
    <property type="match status" value="1"/>
</dbReference>
<dbReference type="Gene3D" id="2.60.40.4060">
    <property type="entry name" value="Reeler domain"/>
    <property type="match status" value="1"/>
</dbReference>
<dbReference type="AlphaFoldDB" id="A0A090L0K6"/>
<organism evidence="3">
    <name type="scientific">Strongyloides ratti</name>
    <name type="common">Parasitic roundworm</name>
    <dbReference type="NCBI Taxonomy" id="34506"/>
    <lineage>
        <taxon>Eukaryota</taxon>
        <taxon>Metazoa</taxon>
        <taxon>Ecdysozoa</taxon>
        <taxon>Nematoda</taxon>
        <taxon>Chromadorea</taxon>
        <taxon>Rhabditida</taxon>
        <taxon>Tylenchina</taxon>
        <taxon>Panagrolaimomorpha</taxon>
        <taxon>Strongyloidoidea</taxon>
        <taxon>Strongyloididae</taxon>
        <taxon>Strongyloides</taxon>
    </lineage>
</organism>
<dbReference type="WBParaSite" id="SRAE_1000156300.1">
    <property type="protein sequence ID" value="SRAE_1000156300.1"/>
    <property type="gene ID" value="WBGene00258170"/>
</dbReference>
<dbReference type="GeneID" id="36375665"/>
<feature type="signal peptide" evidence="1">
    <location>
        <begin position="1"/>
        <end position="19"/>
    </location>
</feature>
<accession>A0A090L0K6</accession>
<feature type="chain" id="PRO_5015030275" evidence="1">
    <location>
        <begin position="20"/>
        <end position="326"/>
    </location>
</feature>
<reference evidence="3 4" key="1">
    <citation type="submission" date="2014-09" db="EMBL/GenBank/DDBJ databases">
        <authorList>
            <person name="Martin A.A."/>
        </authorList>
    </citation>
    <scope>NUCLEOTIDE SEQUENCE</scope>
    <source>
        <strain evidence="4">ED321</strain>
        <strain evidence="3">ED321 Heterogonic</strain>
    </source>
</reference>
<dbReference type="EMBL" id="LN609528">
    <property type="protein sequence ID" value="CEF63300.1"/>
    <property type="molecule type" value="Genomic_DNA"/>
</dbReference>
<dbReference type="InterPro" id="IPR051237">
    <property type="entry name" value="Ferric-chelate_Red/DefProt"/>
</dbReference>
<sequence length="326" mass="37325">MVKQIFIITLSYLSLYLNAWPDGMPCSKGQLKSMNPLEAPEHQGGLMLTEPPYEIEVSSRCYWRNTPISVTLKGKDRKTRFKGFAMQSRYFNGPMRGQRAGSFLRLDANGSWQVQCFKHNNSITHSHNEKKSQLTFWWKSNGDEAHAIQFVATVVESVKVFWVESVLSNPIPPCKIEREFGPWEPSPITPPPIPSQFKIETAEIFRTGLMTSNRIPFQRNMKDSRKEDFVSFQTKSTLPRQQPLRTTAAPRQIHEGSVTTNFLINSTPSKGIKISHVTLKQRQNLSQKRGRICIDKADKNRCLAWARFCQQSIAIRQACSRTCRVC</sequence>
<keyword evidence="4" id="KW-1185">Reference proteome</keyword>
<dbReference type="Pfam" id="PF02014">
    <property type="entry name" value="Reeler"/>
    <property type="match status" value="1"/>
</dbReference>
<evidence type="ECO:0000256" key="1">
    <source>
        <dbReference type="SAM" id="SignalP"/>
    </source>
</evidence>
<dbReference type="PROSITE" id="PS51019">
    <property type="entry name" value="REELIN"/>
    <property type="match status" value="1"/>
</dbReference>